<feature type="transmembrane region" description="Helical" evidence="9">
    <location>
        <begin position="122"/>
        <end position="147"/>
    </location>
</feature>
<dbReference type="InterPro" id="IPR007387">
    <property type="entry name" value="TRAP_DctQ"/>
</dbReference>
<feature type="domain" description="Tripartite ATP-independent periplasmic transporters DctQ component" evidence="10">
    <location>
        <begin position="24"/>
        <end position="151"/>
    </location>
</feature>
<dbReference type="GO" id="GO:0015740">
    <property type="term" value="P:C4-dicarboxylate transport"/>
    <property type="evidence" value="ECO:0007669"/>
    <property type="project" value="TreeGrafter"/>
</dbReference>
<evidence type="ECO:0000256" key="3">
    <source>
        <dbReference type="ARBA" id="ARBA00022475"/>
    </source>
</evidence>
<keyword evidence="7 9" id="KW-0472">Membrane</keyword>
<keyword evidence="6 9" id="KW-1133">Transmembrane helix</keyword>
<gene>
    <name evidence="11" type="ORF">HMPREF9470_00173</name>
</gene>
<protein>
    <recommendedName>
        <fullName evidence="10">Tripartite ATP-independent periplasmic transporters DctQ component domain-containing protein</fullName>
    </recommendedName>
</protein>
<name>A0A0J9BJN5_9FIRM</name>
<dbReference type="Proteomes" id="UP000037392">
    <property type="component" value="Unassembled WGS sequence"/>
</dbReference>
<comment type="subcellular location">
    <subcellularLocation>
        <location evidence="1">Cell inner membrane</location>
        <topology evidence="1">Multi-pass membrane protein</topology>
    </subcellularLocation>
</comment>
<dbReference type="GO" id="GO:0022857">
    <property type="term" value="F:transmembrane transporter activity"/>
    <property type="evidence" value="ECO:0007669"/>
    <property type="project" value="TreeGrafter"/>
</dbReference>
<evidence type="ECO:0000256" key="6">
    <source>
        <dbReference type="ARBA" id="ARBA00022989"/>
    </source>
</evidence>
<dbReference type="GO" id="GO:0005886">
    <property type="term" value="C:plasma membrane"/>
    <property type="evidence" value="ECO:0007669"/>
    <property type="project" value="UniProtKB-SubCell"/>
</dbReference>
<dbReference type="OrthoDB" id="9814265at2"/>
<evidence type="ECO:0000256" key="4">
    <source>
        <dbReference type="ARBA" id="ARBA00022519"/>
    </source>
</evidence>
<dbReference type="AlphaFoldDB" id="A0A0J9BJN5"/>
<dbReference type="EMBL" id="ADLK01000045">
    <property type="protein sequence ID" value="KMW13252.1"/>
    <property type="molecule type" value="Genomic_DNA"/>
</dbReference>
<dbReference type="PANTHER" id="PTHR35011:SF2">
    <property type="entry name" value="2,3-DIKETO-L-GULONATE TRAP TRANSPORTER SMALL PERMEASE PROTEIN YIAM"/>
    <property type="match status" value="1"/>
</dbReference>
<keyword evidence="4" id="KW-0997">Cell inner membrane</keyword>
<evidence type="ECO:0000313" key="12">
    <source>
        <dbReference type="Proteomes" id="UP000037392"/>
    </source>
</evidence>
<dbReference type="PANTHER" id="PTHR35011">
    <property type="entry name" value="2,3-DIKETO-L-GULONATE TRAP TRANSPORTER SMALL PERMEASE PROTEIN YIAM"/>
    <property type="match status" value="1"/>
</dbReference>
<evidence type="ECO:0000256" key="5">
    <source>
        <dbReference type="ARBA" id="ARBA00022692"/>
    </source>
</evidence>
<keyword evidence="2" id="KW-0813">Transport</keyword>
<evidence type="ECO:0000256" key="2">
    <source>
        <dbReference type="ARBA" id="ARBA00022448"/>
    </source>
</evidence>
<dbReference type="Pfam" id="PF04290">
    <property type="entry name" value="DctQ"/>
    <property type="match status" value="1"/>
</dbReference>
<evidence type="ECO:0000256" key="9">
    <source>
        <dbReference type="SAM" id="Phobius"/>
    </source>
</evidence>
<reference evidence="11 12" key="1">
    <citation type="submission" date="2011-04" db="EMBL/GenBank/DDBJ databases">
        <title>The Genome Sequence of Clostridium citroniae WAL-19142.</title>
        <authorList>
            <consortium name="The Broad Institute Genome Sequencing Platform"/>
            <person name="Earl A."/>
            <person name="Ward D."/>
            <person name="Feldgarden M."/>
            <person name="Gevers D."/>
            <person name="Warren Y.A."/>
            <person name="Tyrrell K.L."/>
            <person name="Citron D.M."/>
            <person name="Goldstein E.J."/>
            <person name="Daigneault M."/>
            <person name="Allen-Vercoe E."/>
            <person name="Young S.K."/>
            <person name="Zeng Q."/>
            <person name="Gargeya S."/>
            <person name="Fitzgerald M."/>
            <person name="Haas B."/>
            <person name="Abouelleil A."/>
            <person name="Alvarado L."/>
            <person name="Arachchi H.M."/>
            <person name="Berlin A."/>
            <person name="Brown A."/>
            <person name="Chapman S.B."/>
            <person name="Chen Z."/>
            <person name="Dunbar C."/>
            <person name="Freedman E."/>
            <person name="Gearin G."/>
            <person name="Gellesch M."/>
            <person name="Goldberg J."/>
            <person name="Griggs A."/>
            <person name="Gujja S."/>
            <person name="Heilman E.R."/>
            <person name="Heiman D."/>
            <person name="Howarth C."/>
            <person name="Larson L."/>
            <person name="Lui A."/>
            <person name="MacDonald P.J."/>
            <person name="Mehta T."/>
            <person name="Montmayeur A."/>
            <person name="Murphy C."/>
            <person name="Neiman D."/>
            <person name="Pearson M."/>
            <person name="Priest M."/>
            <person name="Roberts A."/>
            <person name="Saif S."/>
            <person name="Shea T."/>
            <person name="Shenoy N."/>
            <person name="Sisk P."/>
            <person name="Stolte C."/>
            <person name="Sykes S."/>
            <person name="White J."/>
            <person name="Yandava C."/>
            <person name="Wortman J."/>
            <person name="Nusbaum C."/>
            <person name="Birren B."/>
        </authorList>
    </citation>
    <scope>NUCLEOTIDE SEQUENCE [LARGE SCALE GENOMIC DNA]</scope>
    <source>
        <strain evidence="11 12">WAL-19142</strain>
    </source>
</reference>
<evidence type="ECO:0000256" key="1">
    <source>
        <dbReference type="ARBA" id="ARBA00004429"/>
    </source>
</evidence>
<keyword evidence="5 9" id="KW-0812">Transmembrane</keyword>
<comment type="caution">
    <text evidence="11">The sequence shown here is derived from an EMBL/GenBank/DDBJ whole genome shotgun (WGS) entry which is preliminary data.</text>
</comment>
<sequence length="161" mass="17832">MKRISDITLKVEEILAAGLLCLISVLVFGSAVARTIGVPINWAQDIALLAFAWLTFLGADVVAKSGRLINIDMLTNQLPKVVQKLLGIVFDMMMLLFLFILIVYGFLLVSQSWSRMFNTLKLSYAWCTLAVPVGALLLFTTAAGMLVRDIRKPAKDWGRRA</sequence>
<accession>A0A0J9BJN5</accession>
<dbReference type="InterPro" id="IPR055348">
    <property type="entry name" value="DctQ"/>
</dbReference>
<feature type="transmembrane region" description="Helical" evidence="9">
    <location>
        <begin position="43"/>
        <end position="63"/>
    </location>
</feature>
<feature type="transmembrane region" description="Helical" evidence="9">
    <location>
        <begin position="84"/>
        <end position="110"/>
    </location>
</feature>
<proteinExistence type="inferred from homology"/>
<comment type="similarity">
    <text evidence="8">Belongs to the TRAP transporter small permease family.</text>
</comment>
<dbReference type="PATRIC" id="fig|742734.4.peg.186"/>
<evidence type="ECO:0000259" key="10">
    <source>
        <dbReference type="Pfam" id="PF04290"/>
    </source>
</evidence>
<keyword evidence="3" id="KW-1003">Cell membrane</keyword>
<organism evidence="11 12">
    <name type="scientific">[Clostridium] citroniae WAL-19142</name>
    <dbReference type="NCBI Taxonomy" id="742734"/>
    <lineage>
        <taxon>Bacteria</taxon>
        <taxon>Bacillati</taxon>
        <taxon>Bacillota</taxon>
        <taxon>Clostridia</taxon>
        <taxon>Lachnospirales</taxon>
        <taxon>Lachnospiraceae</taxon>
        <taxon>Enterocloster</taxon>
    </lineage>
</organism>
<evidence type="ECO:0000256" key="8">
    <source>
        <dbReference type="ARBA" id="ARBA00038436"/>
    </source>
</evidence>
<evidence type="ECO:0000313" key="11">
    <source>
        <dbReference type="EMBL" id="KMW13252.1"/>
    </source>
</evidence>
<evidence type="ECO:0000256" key="7">
    <source>
        <dbReference type="ARBA" id="ARBA00023136"/>
    </source>
</evidence>